<keyword evidence="4" id="KW-1185">Reference proteome</keyword>
<evidence type="ECO:0008006" key="5">
    <source>
        <dbReference type="Google" id="ProtNLM"/>
    </source>
</evidence>
<name>A0ABN6DU70_9BACT</name>
<evidence type="ECO:0000313" key="4">
    <source>
        <dbReference type="Proteomes" id="UP001319827"/>
    </source>
</evidence>
<dbReference type="Proteomes" id="UP001319827">
    <property type="component" value="Chromosome"/>
</dbReference>
<dbReference type="EMBL" id="AP024355">
    <property type="protein sequence ID" value="BCR03277.1"/>
    <property type="molecule type" value="Genomic_DNA"/>
</dbReference>
<sequence length="274" mass="28247">MKKTAAVTVLILVLLVSGVAGAQAPPQGSVAGRIQKSGVERYLGVAALWKAEGQPPDPRKYTIIPVAVVPLSQDGGFELKVPPGRYYLGAILRNSPGPAMGPPRPGDVIFMSPDDKGGSLLVEVAAEARVEVGVNSAGWVFQGAEALAGGPALRGIISDPAGNPVADLLVFAHTDPAMSTLPVAVSARSAADGSYRLRLANPGVVYLRARENYGGGSPVEGGYMGVYGGQEPLAVEVLAEDELEGIHITVNKLPPVGSRRRDLPARPSRPGGAP</sequence>
<evidence type="ECO:0000256" key="1">
    <source>
        <dbReference type="SAM" id="MobiDB-lite"/>
    </source>
</evidence>
<organism evidence="3 4">
    <name type="scientific">Desulfuromonas versatilis</name>
    <dbReference type="NCBI Taxonomy" id="2802975"/>
    <lineage>
        <taxon>Bacteria</taxon>
        <taxon>Pseudomonadati</taxon>
        <taxon>Thermodesulfobacteriota</taxon>
        <taxon>Desulfuromonadia</taxon>
        <taxon>Desulfuromonadales</taxon>
        <taxon>Desulfuromonadaceae</taxon>
        <taxon>Desulfuromonas</taxon>
    </lineage>
</organism>
<protein>
    <recommendedName>
        <fullName evidence="5">Carboxypeptidase regulatory-like domain-containing protein</fullName>
    </recommendedName>
</protein>
<proteinExistence type="predicted"/>
<feature type="chain" id="PRO_5046688816" description="Carboxypeptidase regulatory-like domain-containing protein" evidence="2">
    <location>
        <begin position="23"/>
        <end position="274"/>
    </location>
</feature>
<feature type="region of interest" description="Disordered" evidence="1">
    <location>
        <begin position="254"/>
        <end position="274"/>
    </location>
</feature>
<accession>A0ABN6DU70</accession>
<gene>
    <name evidence="3" type="ORF">DESUT3_03460</name>
</gene>
<evidence type="ECO:0000313" key="3">
    <source>
        <dbReference type="EMBL" id="BCR03277.1"/>
    </source>
</evidence>
<evidence type="ECO:0000256" key="2">
    <source>
        <dbReference type="SAM" id="SignalP"/>
    </source>
</evidence>
<reference evidence="3 4" key="2">
    <citation type="journal article" date="2021" name="Int. J. Syst. Evol. Microbiol.">
        <title>Isolation and Polyphasic Characterization of Desulfuromonas versatilis sp. Nov., an Electrogenic Bacteria Capable of Versatile Metabolism Isolated from a Graphene Oxide-Reducing Enrichment Culture.</title>
        <authorList>
            <person name="Xie L."/>
            <person name="Yoshida N."/>
            <person name="Ishii S."/>
            <person name="Meng L."/>
        </authorList>
    </citation>
    <scope>NUCLEOTIDE SEQUENCE [LARGE SCALE GENOMIC DNA]</scope>
    <source>
        <strain evidence="3 4">NIT-T3</strain>
    </source>
</reference>
<feature type="signal peptide" evidence="2">
    <location>
        <begin position="1"/>
        <end position="22"/>
    </location>
</feature>
<reference evidence="3 4" key="1">
    <citation type="journal article" date="2016" name="C (Basel)">
        <title>Selective Growth of and Electricity Production by Marine Exoelectrogenic Bacteria in Self-Aggregated Hydrogel of Microbially Reduced Graphene Oxide.</title>
        <authorList>
            <person name="Yoshida N."/>
            <person name="Goto Y."/>
            <person name="Miyata Y."/>
        </authorList>
    </citation>
    <scope>NUCLEOTIDE SEQUENCE [LARGE SCALE GENOMIC DNA]</scope>
    <source>
        <strain evidence="3 4">NIT-T3</strain>
    </source>
</reference>
<keyword evidence="2" id="KW-0732">Signal</keyword>